<evidence type="ECO:0000256" key="4">
    <source>
        <dbReference type="PIRSR" id="PIRSR606118-50"/>
    </source>
</evidence>
<feature type="domain" description="Resolvase/invertase-type recombinase catalytic" evidence="7">
    <location>
        <begin position="3"/>
        <end position="150"/>
    </location>
</feature>
<dbReference type="Proteomes" id="UP000307201">
    <property type="component" value="Unassembled WGS sequence"/>
</dbReference>
<feature type="coiled-coil region" evidence="6">
    <location>
        <begin position="398"/>
        <end position="425"/>
    </location>
</feature>
<dbReference type="Gene3D" id="3.40.50.1390">
    <property type="entry name" value="Resolvase, N-terminal catalytic domain"/>
    <property type="match status" value="1"/>
</dbReference>
<dbReference type="InterPro" id="IPR025827">
    <property type="entry name" value="Zn_ribbon_recom_dom"/>
</dbReference>
<dbReference type="Gene3D" id="3.90.1750.20">
    <property type="entry name" value="Putative Large Serine Recombinase, Chain B, Domain 2"/>
    <property type="match status" value="1"/>
</dbReference>
<reference evidence="9 10" key="1">
    <citation type="submission" date="2019-05" db="EMBL/GenBank/DDBJ databases">
        <title>The metagenome of a microbial culture collection derived from dairy environment covers the genomic content of the human microbiome.</title>
        <authorList>
            <person name="Roder T."/>
            <person name="Wuthrich D."/>
            <person name="Sattari Z."/>
            <person name="Von Ah U."/>
            <person name="Bar C."/>
            <person name="Ronchi F."/>
            <person name="Macpherson A.J."/>
            <person name="Ganal-Vonarburg S.C."/>
            <person name="Bruggmann R."/>
            <person name="Vergeres G."/>
        </authorList>
    </citation>
    <scope>NUCLEOTIDE SEQUENCE [LARGE SCALE GENOMIC DNA]</scope>
    <source>
        <strain evidence="9 10">FAM 24235</strain>
    </source>
</reference>
<evidence type="ECO:0000313" key="9">
    <source>
        <dbReference type="EMBL" id="TLQ07609.1"/>
    </source>
</evidence>
<dbReference type="InterPro" id="IPR038109">
    <property type="entry name" value="DNA_bind_recomb_sf"/>
</dbReference>
<dbReference type="InterPro" id="IPR036162">
    <property type="entry name" value="Resolvase-like_N_sf"/>
</dbReference>
<evidence type="ECO:0000313" key="10">
    <source>
        <dbReference type="Proteomes" id="UP000307201"/>
    </source>
</evidence>
<dbReference type="InterPro" id="IPR006118">
    <property type="entry name" value="Recombinase_CS"/>
</dbReference>
<evidence type="ECO:0000256" key="3">
    <source>
        <dbReference type="ARBA" id="ARBA00023172"/>
    </source>
</evidence>
<keyword evidence="2" id="KW-0238">DNA-binding</keyword>
<dbReference type="PANTHER" id="PTHR30461">
    <property type="entry name" value="DNA-INVERTASE FROM LAMBDOID PROPHAGE"/>
    <property type="match status" value="1"/>
</dbReference>
<feature type="active site" description="O-(5'-phospho-DNA)-serine intermediate" evidence="4 5">
    <location>
        <position position="11"/>
    </location>
</feature>
<evidence type="ECO:0000256" key="6">
    <source>
        <dbReference type="SAM" id="Coils"/>
    </source>
</evidence>
<proteinExistence type="predicted"/>
<name>A0A5R9C454_9LACT</name>
<dbReference type="GO" id="GO:0003677">
    <property type="term" value="F:DNA binding"/>
    <property type="evidence" value="ECO:0007669"/>
    <property type="project" value="UniProtKB-KW"/>
</dbReference>
<accession>A0A5R9C454</accession>
<gene>
    <name evidence="9" type="ORF">FEZ48_06405</name>
</gene>
<evidence type="ECO:0000259" key="7">
    <source>
        <dbReference type="PROSITE" id="PS51736"/>
    </source>
</evidence>
<keyword evidence="1" id="KW-0229">DNA integration</keyword>
<dbReference type="PANTHER" id="PTHR30461:SF23">
    <property type="entry name" value="DNA RECOMBINASE-RELATED"/>
    <property type="match status" value="1"/>
</dbReference>
<feature type="domain" description="Recombinase" evidence="8">
    <location>
        <begin position="159"/>
        <end position="262"/>
    </location>
</feature>
<evidence type="ECO:0000259" key="8">
    <source>
        <dbReference type="PROSITE" id="PS51737"/>
    </source>
</evidence>
<dbReference type="InterPro" id="IPR011109">
    <property type="entry name" value="DNA_bind_recombinase_dom"/>
</dbReference>
<dbReference type="GO" id="GO:0000150">
    <property type="term" value="F:DNA strand exchange activity"/>
    <property type="evidence" value="ECO:0007669"/>
    <property type="project" value="InterPro"/>
</dbReference>
<keyword evidence="3" id="KW-0233">DNA recombination</keyword>
<evidence type="ECO:0000256" key="5">
    <source>
        <dbReference type="PROSITE-ProRule" id="PRU10137"/>
    </source>
</evidence>
<dbReference type="PROSITE" id="PS00397">
    <property type="entry name" value="RECOMBINASES_1"/>
    <property type="match status" value="1"/>
</dbReference>
<evidence type="ECO:0000256" key="1">
    <source>
        <dbReference type="ARBA" id="ARBA00022908"/>
    </source>
</evidence>
<dbReference type="CDD" id="cd00338">
    <property type="entry name" value="Ser_Recombinase"/>
    <property type="match status" value="1"/>
</dbReference>
<comment type="caution">
    <text evidence="9">The sequence shown here is derived from an EMBL/GenBank/DDBJ whole genome shotgun (WGS) entry which is preliminary data.</text>
</comment>
<keyword evidence="6" id="KW-0175">Coiled coil</keyword>
<evidence type="ECO:0000256" key="2">
    <source>
        <dbReference type="ARBA" id="ARBA00023125"/>
    </source>
</evidence>
<dbReference type="PROSITE" id="PS51736">
    <property type="entry name" value="RECOMBINASES_3"/>
    <property type="match status" value="1"/>
</dbReference>
<dbReference type="Pfam" id="PF00239">
    <property type="entry name" value="Resolvase"/>
    <property type="match status" value="1"/>
</dbReference>
<dbReference type="Pfam" id="PF13408">
    <property type="entry name" value="Zn_ribbon_recom"/>
    <property type="match status" value="1"/>
</dbReference>
<dbReference type="SMART" id="SM00857">
    <property type="entry name" value="Resolvase"/>
    <property type="match status" value="1"/>
</dbReference>
<dbReference type="OrthoDB" id="9811097at2"/>
<organism evidence="9 10">
    <name type="scientific">Marinilactibacillus psychrotolerans</name>
    <dbReference type="NCBI Taxonomy" id="191770"/>
    <lineage>
        <taxon>Bacteria</taxon>
        <taxon>Bacillati</taxon>
        <taxon>Bacillota</taxon>
        <taxon>Bacilli</taxon>
        <taxon>Lactobacillales</taxon>
        <taxon>Carnobacteriaceae</taxon>
        <taxon>Marinilactibacillus</taxon>
    </lineage>
</organism>
<dbReference type="InterPro" id="IPR006119">
    <property type="entry name" value="Resolv_N"/>
</dbReference>
<dbReference type="PROSITE" id="PS51737">
    <property type="entry name" value="RECOMBINASE_DNA_BIND"/>
    <property type="match status" value="1"/>
</dbReference>
<dbReference type="FunFam" id="3.40.50.1390:FF:000009">
    <property type="entry name" value="Recombinase family protein"/>
    <property type="match status" value="1"/>
</dbReference>
<dbReference type="SUPFAM" id="SSF53041">
    <property type="entry name" value="Resolvase-like"/>
    <property type="match status" value="1"/>
</dbReference>
<sequence length="474" mass="54499">MKKVALYVRVSTEDQVEGYSINEQVDKLTKYCEVKDWDVYNTYLDPGFSGSNINRPGLTNLIKDVERKKVDTVLIYKLDRLSRSQKDTLYLIEEIFIANDIDFVSLNENFDTSTPFGKAMIGILSVFAQLEREQITERMQMGKVGRAKSGKAMSWANPPFGYQYIDGELIIDEYEASIVKRIFNEYLGGKSITKIRDDLVSEGINGKKKPFSYRSVSFILKNVLYTGKQRFKDKVYPGNHKAIISEELFDTTQKELAVRQKAAYATNNNPRPFQAKYILSGIARCGYCGAPMESILGNIRKDGTRLKKYQCYNRHPRKSRPTVYNNGKKCDSGFYHMNDLEKEVLNKISELQVNPKAIQSKDSETNDNDQNILLTRLKAIEKNIKKLADLYYADMIDLSAMKARSEDLQQERKTIEGKLNKADINEDVNKAVEIIKGMDKPISEMEYEEQKVIVNNLIEKVDVTAEKIRINWRF</sequence>
<dbReference type="RefSeq" id="WP_138471733.1">
    <property type="nucleotide sequence ID" value="NZ_VBTE01000015.1"/>
</dbReference>
<dbReference type="InterPro" id="IPR050639">
    <property type="entry name" value="SSR_resolvase"/>
</dbReference>
<dbReference type="Pfam" id="PF07508">
    <property type="entry name" value="Recombinase"/>
    <property type="match status" value="1"/>
</dbReference>
<dbReference type="AlphaFoldDB" id="A0A5R9C454"/>
<dbReference type="GO" id="GO:0015074">
    <property type="term" value="P:DNA integration"/>
    <property type="evidence" value="ECO:0007669"/>
    <property type="project" value="UniProtKB-KW"/>
</dbReference>
<protein>
    <submittedName>
        <fullName evidence="9">Recombinase family protein</fullName>
    </submittedName>
</protein>
<dbReference type="EMBL" id="VBTE01000015">
    <property type="protein sequence ID" value="TLQ07609.1"/>
    <property type="molecule type" value="Genomic_DNA"/>
</dbReference>